<dbReference type="EMBL" id="CVUD02000085">
    <property type="protein sequence ID" value="SEH66843.1"/>
    <property type="molecule type" value="Genomic_DNA"/>
</dbReference>
<gene>
    <name evidence="1" type="ORF">BAZSYMB_GCONTIG00744_0</name>
</gene>
<reference evidence="2" key="1">
    <citation type="submission" date="2016-06" db="EMBL/GenBank/DDBJ databases">
        <authorList>
            <person name="Petersen J."/>
            <person name="Sayavedra L."/>
        </authorList>
    </citation>
    <scope>NUCLEOTIDE SEQUENCE [LARGE SCALE GENOMIC DNA]</scope>
    <source>
        <strain evidence="2">BazSymB</strain>
    </source>
</reference>
<dbReference type="Proteomes" id="UP000198559">
    <property type="component" value="Unassembled WGS sequence"/>
</dbReference>
<proteinExistence type="predicted"/>
<evidence type="ECO:0000313" key="2">
    <source>
        <dbReference type="Proteomes" id="UP000198559"/>
    </source>
</evidence>
<organism evidence="1 2">
    <name type="scientific">Bathymodiolus azoricus thioautotrophic gill symbiont</name>
    <dbReference type="NCBI Taxonomy" id="235205"/>
    <lineage>
        <taxon>Bacteria</taxon>
        <taxon>Pseudomonadati</taxon>
        <taxon>Pseudomonadota</taxon>
        <taxon>Gammaproteobacteria</taxon>
        <taxon>sulfur-oxidizing symbionts</taxon>
    </lineage>
</organism>
<accession>A0A1H6JWQ1</accession>
<sequence>MRCPSRSVASIIPTMNDFLILLIHGFRAIFVHMNITQSTCNTSVS</sequence>
<protein>
    <submittedName>
        <fullName evidence="1">Uncharacterized protein</fullName>
    </submittedName>
</protein>
<dbReference type="AlphaFoldDB" id="A0A1H6JWQ1"/>
<name>A0A1H6JWQ1_9GAMM</name>
<evidence type="ECO:0000313" key="1">
    <source>
        <dbReference type="EMBL" id="SEH66843.1"/>
    </source>
</evidence>
<dbReference type="STRING" id="235205.BAZSYMB_GCONTIG00744_0"/>